<dbReference type="Proteomes" id="UP001064048">
    <property type="component" value="Chromosome 16"/>
</dbReference>
<reference evidence="1 2" key="1">
    <citation type="journal article" date="2022" name="Genome Biol. Evol.">
        <title>The Spruce Budworm Genome: Reconstructing the Evolutionary History of Antifreeze Proteins.</title>
        <authorList>
            <person name="Beliveau C."/>
            <person name="Gagne P."/>
            <person name="Picq S."/>
            <person name="Vernygora O."/>
            <person name="Keeling C.I."/>
            <person name="Pinkney K."/>
            <person name="Doucet D."/>
            <person name="Wen F."/>
            <person name="Johnston J.S."/>
            <person name="Maaroufi H."/>
            <person name="Boyle B."/>
            <person name="Laroche J."/>
            <person name="Dewar K."/>
            <person name="Juretic N."/>
            <person name="Blackburn G."/>
            <person name="Nisole A."/>
            <person name="Brunet B."/>
            <person name="Brandao M."/>
            <person name="Lumley L."/>
            <person name="Duan J."/>
            <person name="Quan G."/>
            <person name="Lucarotti C.J."/>
            <person name="Roe A.D."/>
            <person name="Sperling F.A.H."/>
            <person name="Levesque R.C."/>
            <person name="Cusson M."/>
        </authorList>
    </citation>
    <scope>NUCLEOTIDE SEQUENCE [LARGE SCALE GENOMIC DNA]</scope>
    <source>
        <strain evidence="1">Glfc:IPQL:Cfum</strain>
    </source>
</reference>
<accession>A0ACC0JBX1</accession>
<dbReference type="EMBL" id="CM046116">
    <property type="protein sequence ID" value="KAI8421627.1"/>
    <property type="molecule type" value="Genomic_DNA"/>
</dbReference>
<name>A0ACC0JBX1_CHOFU</name>
<comment type="caution">
    <text evidence="1">The sequence shown here is derived from an EMBL/GenBank/DDBJ whole genome shotgun (WGS) entry which is preliminary data.</text>
</comment>
<keyword evidence="2" id="KW-1185">Reference proteome</keyword>
<evidence type="ECO:0000313" key="2">
    <source>
        <dbReference type="Proteomes" id="UP001064048"/>
    </source>
</evidence>
<evidence type="ECO:0000313" key="1">
    <source>
        <dbReference type="EMBL" id="KAI8421627.1"/>
    </source>
</evidence>
<sequence length="1251" mass="138706">MSPDAKVNDVDHNTEMTEVNDEQVKLVAWQADPRKYEIVYRNLLTFGYWHVAGLYGLYSCFVSAKWETIVLAFILFTFAEIGITAGAHRLWAHKTYKAKTPLQILLMVFNSIAFQNSAIDWVRDHRLHHKYSDTDADPHNATRGFFYSHVGWLLVRKHPDVIMRVCFGLPTLIPMYFWGETLNNAWHITMLRYVANLNVTFLVNSAAHMFGNKPYDKHIKPAQNIPVSILTFGEGFHNYHHVYPWDYRTAELGNNKLNITTLFIDFFAWLGWAYDLKTVPNKMIESRAKRTGDGTDLWGLGRQSFISIVFSLSQTEISSTLPETWYSANVISDGDYSPKPLTDIFSTEATFSSTNPIIVLPTSTTPDPIVSTSTLPNVNFSTSTLSTSGTITEGPTTEVSVLPLSTERPAEPVPTQPPPIPTVFISTTAATPSPQPEQPPQPPQPPQLPILSVFQQPPAAPSPPPFLSTPQQIQIQTAQQSSPLPPQQIQNLPPIFIPPNQQTPQTIQNTPPPQPLPSTSLPPVTTTALPPSTTTTPLPSSSVSTEAPCATTTPVSVPQASSQFPTFRIRMVAPSGSITNVRIDANPTIPTTTTRRPTTTRTRRRNRNNYDGCVNGCGGTREPICASPLGVTPIDPDTLKGFPSVCHMACHNSFRRTLYQKVTDGKCGRLRTRIRPINENKLKRDELNKASYTIIQGGPTPNNLFSEFDTEPLGTASLAQVHRAKLKDGTEVAVKVQHHFVRKNIQIDITWMELVLKAMAKIFPEFQMQWLIDETRKNIMKELDFLQEGRNAEKKHKIDKADLCRKLGDLYSHMIFISGFVHSDPHPGNILVRKDPGAKDVTVFLLDHDVRHQDAILYHVKECILGRSVSEASVEEEAEVDVKSGATKATAKAPKDKEVKKKVEAPKVKFEMKLSGDTILASTGRLVPFETIGDRPPDLGEIIVLVSSNNLPASDDLPIVFVNIEALFGVPVDTFKKLKQYVHRHYWYAQAQATLQKRLQYASEKKPVAKNVPQVVGGKSSGIVTTARITHATPAALYAHAPSRYWEDDSRVPPTVRKDCKDIAMQLVENEPGRSLFEYSHMEFNAERGTATDAEEGTSSGSTVKADDPSLADMTRAALSILLKNDKGFFLLIEGGRIDHAHHYNNPYRALDETLELETALLAALERVNPAETLIVVTADHGHVQLPKCVAPEVSSVAADDNRDASGGRRVVVASSVMSDERVTRSDAHKPPLNLIISVIVTFSTVQLIIN</sequence>
<protein>
    <submittedName>
        <fullName evidence="1">Uncharacterized protein</fullName>
    </submittedName>
</protein>
<gene>
    <name evidence="1" type="ORF">MSG28_009634</name>
</gene>
<proteinExistence type="predicted"/>
<organism evidence="1 2">
    <name type="scientific">Choristoneura fumiferana</name>
    <name type="common">Spruce budworm moth</name>
    <name type="synonym">Archips fumiferana</name>
    <dbReference type="NCBI Taxonomy" id="7141"/>
    <lineage>
        <taxon>Eukaryota</taxon>
        <taxon>Metazoa</taxon>
        <taxon>Ecdysozoa</taxon>
        <taxon>Arthropoda</taxon>
        <taxon>Hexapoda</taxon>
        <taxon>Insecta</taxon>
        <taxon>Pterygota</taxon>
        <taxon>Neoptera</taxon>
        <taxon>Endopterygota</taxon>
        <taxon>Lepidoptera</taxon>
        <taxon>Glossata</taxon>
        <taxon>Ditrysia</taxon>
        <taxon>Tortricoidea</taxon>
        <taxon>Tortricidae</taxon>
        <taxon>Tortricinae</taxon>
        <taxon>Choristoneura</taxon>
    </lineage>
</organism>